<protein>
    <submittedName>
        <fullName evidence="3">NIPSNAP family containing protein</fullName>
    </submittedName>
</protein>
<comment type="caution">
    <text evidence="3">The sequence shown here is derived from an EMBL/GenBank/DDBJ whole genome shotgun (WGS) entry which is preliminary data.</text>
</comment>
<dbReference type="AlphaFoldDB" id="A0A2D0NG38"/>
<dbReference type="InterPro" id="IPR011008">
    <property type="entry name" value="Dimeric_a/b-barrel"/>
</dbReference>
<evidence type="ECO:0000259" key="2">
    <source>
        <dbReference type="Pfam" id="PF07978"/>
    </source>
</evidence>
<dbReference type="Gene3D" id="3.30.70.100">
    <property type="match status" value="2"/>
</dbReference>
<keyword evidence="4" id="KW-1185">Reference proteome</keyword>
<dbReference type="OrthoDB" id="192769at2"/>
<accession>A0A2D0NG38</accession>
<evidence type="ECO:0000313" key="4">
    <source>
        <dbReference type="Proteomes" id="UP000223913"/>
    </source>
</evidence>
<reference evidence="3 4" key="1">
    <citation type="submission" date="2017-10" db="EMBL/GenBank/DDBJ databases">
        <title>The draft genome sequence of Lewinella nigricans NBRC 102662.</title>
        <authorList>
            <person name="Wang K."/>
        </authorList>
    </citation>
    <scope>NUCLEOTIDE SEQUENCE [LARGE SCALE GENOMIC DNA]</scope>
    <source>
        <strain evidence="3 4">NBRC 102662</strain>
    </source>
</reference>
<feature type="domain" description="NIPSNAP" evidence="2">
    <location>
        <begin position="157"/>
        <end position="260"/>
    </location>
</feature>
<name>A0A2D0NG38_FLAN2</name>
<keyword evidence="1" id="KW-0732">Signal</keyword>
<dbReference type="EMBL" id="PDUD01000010">
    <property type="protein sequence ID" value="PHN07346.1"/>
    <property type="molecule type" value="Genomic_DNA"/>
</dbReference>
<proteinExistence type="predicted"/>
<gene>
    <name evidence="3" type="ORF">CRP01_06865</name>
</gene>
<feature type="signal peptide" evidence="1">
    <location>
        <begin position="1"/>
        <end position="23"/>
    </location>
</feature>
<organism evidence="3 4">
    <name type="scientific">Flavilitoribacter nigricans (strain ATCC 23147 / DSM 23189 / NBRC 102662 / NCIMB 1420 / SS-2)</name>
    <name type="common">Lewinella nigricans</name>
    <dbReference type="NCBI Taxonomy" id="1122177"/>
    <lineage>
        <taxon>Bacteria</taxon>
        <taxon>Pseudomonadati</taxon>
        <taxon>Bacteroidota</taxon>
        <taxon>Saprospiria</taxon>
        <taxon>Saprospirales</taxon>
        <taxon>Lewinellaceae</taxon>
        <taxon>Flavilitoribacter</taxon>
    </lineage>
</organism>
<dbReference type="RefSeq" id="WP_099149276.1">
    <property type="nucleotide sequence ID" value="NZ_PDUD01000010.1"/>
</dbReference>
<dbReference type="Pfam" id="PF07978">
    <property type="entry name" value="NIPSNAP"/>
    <property type="match status" value="1"/>
</dbReference>
<dbReference type="InterPro" id="IPR012577">
    <property type="entry name" value="NIPSNAP"/>
</dbReference>
<feature type="chain" id="PRO_5012745325" evidence="1">
    <location>
        <begin position="24"/>
        <end position="261"/>
    </location>
</feature>
<evidence type="ECO:0000256" key="1">
    <source>
        <dbReference type="SAM" id="SignalP"/>
    </source>
</evidence>
<dbReference type="SUPFAM" id="SSF54909">
    <property type="entry name" value="Dimeric alpha+beta barrel"/>
    <property type="match status" value="2"/>
</dbReference>
<evidence type="ECO:0000313" key="3">
    <source>
        <dbReference type="EMBL" id="PHN07346.1"/>
    </source>
</evidence>
<dbReference type="Proteomes" id="UP000223913">
    <property type="component" value="Unassembled WGS sequence"/>
</dbReference>
<sequence>MKRRNFIKTTAATAITASTIGTAAASNQSAPVATQQIYELRVYTLKRGGALNRLTSYLSSALIPALNRYGCPTVGVFKEMSAPEPTKIYLLIPYVSMEHFGGVGEFLSEDEDYQQAEKDYRMIPQDNTVYTRFDTWLMRAFSVMPEMKAPKAESRIFELRTYEGYSEDAVRRKVKMFNNGELPIFLETGLHPVFFGHLLSGPEMPALTYMLTFKDMEERDANWKAFIDHPDWKELSGLEEYANSVSNIIRRFLLPLDISQV</sequence>